<evidence type="ECO:0000313" key="3">
    <source>
        <dbReference type="Proteomes" id="UP000251035"/>
    </source>
</evidence>
<proteinExistence type="predicted"/>
<evidence type="ECO:0000313" key="2">
    <source>
        <dbReference type="EMBL" id="TID45706.1"/>
    </source>
</evidence>
<reference evidence="2 4" key="2">
    <citation type="submission" date="2018-04" db="EMBL/GenBank/DDBJ databases">
        <title>Whole genome sequence comparison of clinical and drinking water Legionella pneumophila isolates.</title>
        <authorList>
            <person name="Garner E."/>
        </authorList>
    </citation>
    <scope>NUCLEOTIDE SEQUENCE [LARGE SCALE GENOMIC DNA]</scope>
    <source>
        <strain evidence="2 4">WH02</strain>
    </source>
</reference>
<organism evidence="2 4">
    <name type="scientific">Legionella taurinensis</name>
    <dbReference type="NCBI Taxonomy" id="70611"/>
    <lineage>
        <taxon>Bacteria</taxon>
        <taxon>Pseudomonadati</taxon>
        <taxon>Pseudomonadota</taxon>
        <taxon>Gammaproteobacteria</taxon>
        <taxon>Legionellales</taxon>
        <taxon>Legionellaceae</taxon>
        <taxon>Legionella</taxon>
    </lineage>
</organism>
<name>A0AB38N697_9GAMM</name>
<dbReference type="RefSeq" id="WP_108291054.1">
    <property type="nucleotide sequence ID" value="NZ_JAWVLH010000001.1"/>
</dbReference>
<dbReference type="InterPro" id="IPR029058">
    <property type="entry name" value="AB_hydrolase_fold"/>
</dbReference>
<keyword evidence="3" id="KW-1185">Reference proteome</keyword>
<gene>
    <name evidence="1" type="ORF">DB745_02695</name>
    <name evidence="2" type="ORF">DIZ81_02690</name>
</gene>
<dbReference type="Proteomes" id="UP000251035">
    <property type="component" value="Unassembled WGS sequence"/>
</dbReference>
<dbReference type="AlphaFoldDB" id="A0AB38N697"/>
<reference evidence="1 3" key="1">
    <citation type="submission" date="2018-04" db="EMBL/GenBank/DDBJ databases">
        <title>Whole genome sequence comparison of clinical and drinking water Legionella pneumophila isolates associated with the Flint Water Crisis.</title>
        <authorList>
            <person name="Garner E."/>
            <person name="Brown C."/>
            <person name="Schwake O."/>
            <person name="Coil D."/>
            <person name="Jospin G."/>
            <person name="Eisen J."/>
            <person name="Edwards M."/>
            <person name="Pruden A."/>
        </authorList>
    </citation>
    <scope>NUCLEOTIDE SEQUENCE [LARGE SCALE GENOMIC DNA]</scope>
    <source>
        <strain evidence="1 3">Genessee03</strain>
    </source>
</reference>
<dbReference type="EMBL" id="QCXM01000002">
    <property type="protein sequence ID" value="PUT48942.1"/>
    <property type="molecule type" value="Genomic_DNA"/>
</dbReference>
<dbReference type="Proteomes" id="UP000306421">
    <property type="component" value="Unassembled WGS sequence"/>
</dbReference>
<evidence type="ECO:0000313" key="4">
    <source>
        <dbReference type="Proteomes" id="UP000306421"/>
    </source>
</evidence>
<comment type="caution">
    <text evidence="2">The sequence shown here is derived from an EMBL/GenBank/DDBJ whole genome shotgun (WGS) entry which is preliminary data.</text>
</comment>
<sequence length="426" mass="47674">MPAIEITKGLFDALNHSTNLNQVKNKPNERKNKMKGALVAEVPAKPIDYDNPLDKDGEFERIKSGEYQTKLYQFTYDNYAAIFQYKNQPVSDYEVHPLLNRPGLRCSAAVATDRSGDTVELHINFVGTIDFASKHADIDDGGPGQETLKKHEKELINKVNDMVLALSKQHPDKKIRLRVAGHSLGGALAKGFVHTIQRACIAQEEGGRDAIMTRISDAGFKHSDEARLRKKLNSDKEKFKNMTGLSQISGVTLYALGSPGVSRATDEDATALSHAHDRDFIRVYNHCEEGDITRRFGESEFLSGRYGKPNVKVNKAIRYEGEVDEYRKGKVQSLPFPGMTRTVMAKHNLTVLAENHKRALDITALMSEKAEEKFDFSVLHWALFKVAFTLASIISVIINKTPLAQEESFFYSYPEEDVALPVFGKP</sequence>
<evidence type="ECO:0000313" key="1">
    <source>
        <dbReference type="EMBL" id="PUT48942.1"/>
    </source>
</evidence>
<protein>
    <recommendedName>
        <fullName evidence="5">Fungal lipase-like domain-containing protein</fullName>
    </recommendedName>
</protein>
<dbReference type="EMBL" id="QFGG01000002">
    <property type="protein sequence ID" value="TID45706.1"/>
    <property type="molecule type" value="Genomic_DNA"/>
</dbReference>
<dbReference type="SUPFAM" id="SSF53474">
    <property type="entry name" value="alpha/beta-Hydrolases"/>
    <property type="match status" value="1"/>
</dbReference>
<accession>A0AB38N697</accession>
<dbReference type="Gene3D" id="3.40.50.1820">
    <property type="entry name" value="alpha/beta hydrolase"/>
    <property type="match status" value="1"/>
</dbReference>
<evidence type="ECO:0008006" key="5">
    <source>
        <dbReference type="Google" id="ProtNLM"/>
    </source>
</evidence>